<feature type="region of interest" description="Disordered" evidence="1">
    <location>
        <begin position="36"/>
        <end position="73"/>
    </location>
</feature>
<reference evidence="2" key="2">
    <citation type="submission" date="2018-05" db="EMBL/GenBank/DDBJ databases">
        <title>OgluRS3 (Oryza glumaepatula Reference Sequence Version 3).</title>
        <authorList>
            <person name="Zhang J."/>
            <person name="Kudrna D."/>
            <person name="Lee S."/>
            <person name="Talag J."/>
            <person name="Welchert J."/>
            <person name="Wing R.A."/>
        </authorList>
    </citation>
    <scope>NUCLEOTIDE SEQUENCE [LARGE SCALE GENOMIC DNA]</scope>
</reference>
<proteinExistence type="predicted"/>
<evidence type="ECO:0000256" key="1">
    <source>
        <dbReference type="SAM" id="MobiDB-lite"/>
    </source>
</evidence>
<dbReference type="AlphaFoldDB" id="A0A0D9ZI84"/>
<dbReference type="HOGENOM" id="CLU_1374127_0_0_1"/>
<dbReference type="Proteomes" id="UP000026961">
    <property type="component" value="Chromosome 4"/>
</dbReference>
<evidence type="ECO:0000313" key="2">
    <source>
        <dbReference type="EnsemblPlants" id="OGLUM04G05560.3"/>
    </source>
</evidence>
<keyword evidence="3" id="KW-1185">Reference proteome</keyword>
<accession>A0A0D9ZI84</accession>
<organism evidence="2">
    <name type="scientific">Oryza glumipatula</name>
    <dbReference type="NCBI Taxonomy" id="40148"/>
    <lineage>
        <taxon>Eukaryota</taxon>
        <taxon>Viridiplantae</taxon>
        <taxon>Streptophyta</taxon>
        <taxon>Embryophyta</taxon>
        <taxon>Tracheophyta</taxon>
        <taxon>Spermatophyta</taxon>
        <taxon>Magnoliopsida</taxon>
        <taxon>Liliopsida</taxon>
        <taxon>Poales</taxon>
        <taxon>Poaceae</taxon>
        <taxon>BOP clade</taxon>
        <taxon>Oryzoideae</taxon>
        <taxon>Oryzeae</taxon>
        <taxon>Oryzinae</taxon>
        <taxon>Oryza</taxon>
    </lineage>
</organism>
<dbReference type="EnsemblPlants" id="OGLUM04G05560.3">
    <property type="protein sequence ID" value="OGLUM04G05560.3"/>
    <property type="gene ID" value="OGLUM04G05560"/>
</dbReference>
<protein>
    <submittedName>
        <fullName evidence="2">Uncharacterized protein</fullName>
    </submittedName>
</protein>
<dbReference type="Gramene" id="OGLUM04G05560.3">
    <property type="protein sequence ID" value="OGLUM04G05560.3"/>
    <property type="gene ID" value="OGLUM04G05560"/>
</dbReference>
<name>A0A0D9ZI84_9ORYZ</name>
<reference evidence="2" key="1">
    <citation type="submission" date="2015-04" db="UniProtKB">
        <authorList>
            <consortium name="EnsemblPlants"/>
        </authorList>
    </citation>
    <scope>IDENTIFICATION</scope>
</reference>
<evidence type="ECO:0000313" key="3">
    <source>
        <dbReference type="Proteomes" id="UP000026961"/>
    </source>
</evidence>
<sequence length="199" mass="21263">MSTENSLPWGVERRTSEHARGITGRKITHAIIARLPSHIAPQRPDRRSPFSPAALPNPCFPRPGSDPSASSRSIPREVHPICVDLIPSLLTPSSPAAVPSRHAYVIVSWKGRRGAARVQRLQHAVGAAGAGEGDGGCRRRGGGRPGGCHGVLRRQRHVAAGLEAGAPARAARRVPEQPPRHLRLLQGSAWIDAAALWLL</sequence>